<reference evidence="6 7" key="1">
    <citation type="journal article" date="2012" name="J. Bacteriol.">
        <title>Complete genome sequence of strain 1860, a crenarchaeon of the genus pyrobaculum able to grow with various electron acceptors.</title>
        <authorList>
            <person name="Mardanov A.V."/>
            <person name="Gumerov V.M."/>
            <person name="Slobodkina G.B."/>
            <person name="Beletsky A.V."/>
            <person name="Bonch-Osmolovskaya E.A."/>
            <person name="Ravin N.V."/>
            <person name="Skryabin K.G."/>
        </authorList>
    </citation>
    <scope>NUCLEOTIDE SEQUENCE [LARGE SCALE GENOMIC DNA]</scope>
    <source>
        <strain evidence="6 7">1860</strain>
    </source>
</reference>
<keyword evidence="4" id="KW-0560">Oxidoreductase</keyword>
<dbReference type="InterPro" id="IPR000415">
    <property type="entry name" value="Nitroreductase-like"/>
</dbReference>
<keyword evidence="7" id="KW-1185">Reference proteome</keyword>
<evidence type="ECO:0000256" key="4">
    <source>
        <dbReference type="ARBA" id="ARBA00023002"/>
    </source>
</evidence>
<protein>
    <submittedName>
        <fullName evidence="6">Nitroreductase</fullName>
    </submittedName>
</protein>
<evidence type="ECO:0000313" key="6">
    <source>
        <dbReference type="EMBL" id="AET31993.1"/>
    </source>
</evidence>
<evidence type="ECO:0000313" key="7">
    <source>
        <dbReference type="Proteomes" id="UP000005867"/>
    </source>
</evidence>
<evidence type="ECO:0000256" key="3">
    <source>
        <dbReference type="ARBA" id="ARBA00022643"/>
    </source>
</evidence>
<dbReference type="STRING" id="1104324.P186_0541"/>
<proteinExistence type="inferred from homology"/>
<dbReference type="AlphaFoldDB" id="G7VH90"/>
<dbReference type="PANTHER" id="PTHR43425:SF2">
    <property type="entry name" value="OXYGEN-INSENSITIVE NADPH NITROREDUCTASE"/>
    <property type="match status" value="1"/>
</dbReference>
<dbReference type="HOGENOM" id="CLU_070764_0_1_2"/>
<dbReference type="PANTHER" id="PTHR43425">
    <property type="entry name" value="OXYGEN-INSENSITIVE NADPH NITROREDUCTASE"/>
    <property type="match status" value="1"/>
</dbReference>
<name>G7VH90_9CREN</name>
<sequence length="239" mass="27276">MVDFFEAIYRRRSVRRFKREKIPEEAVRRIMEAGRAAPTDATLHLWSAVWVRDEAKKAEIAKLISQPHVEEGSDFFVFLADLYRLEELLRYRGRQLASNRLALFVFAAVDAALAAENMALAATAMGYGSCFIGAVQNAVEELVELLRLPRLAYPLFGLVVGVPDEEPPPRPRLPLEMLFHREEYRPYSEESLAAAYEVMARVTRSGDWLRLLERYAGAGGYFDRRSELMTAVLRKMGVM</sequence>
<evidence type="ECO:0000256" key="2">
    <source>
        <dbReference type="ARBA" id="ARBA00022630"/>
    </source>
</evidence>
<evidence type="ECO:0000259" key="5">
    <source>
        <dbReference type="Pfam" id="PF00881"/>
    </source>
</evidence>
<dbReference type="BioCyc" id="PSP1104324:GJSN-531-MONOMER"/>
<dbReference type="PIRSF" id="PIRSF005426">
    <property type="entry name" value="Frp"/>
    <property type="match status" value="1"/>
</dbReference>
<keyword evidence="2" id="KW-0285">Flavoprotein</keyword>
<dbReference type="InterPro" id="IPR016446">
    <property type="entry name" value="Flavin_OxRdtase_Frp"/>
</dbReference>
<dbReference type="Proteomes" id="UP000005867">
    <property type="component" value="Chromosome"/>
</dbReference>
<dbReference type="Gene3D" id="3.40.109.10">
    <property type="entry name" value="NADH Oxidase"/>
    <property type="match status" value="1"/>
</dbReference>
<gene>
    <name evidence="6" type="ORF">P186_0541</name>
</gene>
<dbReference type="eggNOG" id="arCOG00288">
    <property type="taxonomic scope" value="Archaea"/>
</dbReference>
<comment type="similarity">
    <text evidence="1">Belongs to the flavin oxidoreductase frp family.</text>
</comment>
<dbReference type="SUPFAM" id="SSF55469">
    <property type="entry name" value="FMN-dependent nitroreductase-like"/>
    <property type="match status" value="1"/>
</dbReference>
<dbReference type="KEGG" id="pyr:P186_0541"/>
<dbReference type="InterPro" id="IPR029479">
    <property type="entry name" value="Nitroreductase"/>
</dbReference>
<accession>G7VH90</accession>
<dbReference type="GO" id="GO:0016491">
    <property type="term" value="F:oxidoreductase activity"/>
    <property type="evidence" value="ECO:0007669"/>
    <property type="project" value="UniProtKB-KW"/>
</dbReference>
<dbReference type="EMBL" id="CP003098">
    <property type="protein sequence ID" value="AET31993.1"/>
    <property type="molecule type" value="Genomic_DNA"/>
</dbReference>
<keyword evidence="3" id="KW-0288">FMN</keyword>
<evidence type="ECO:0000256" key="1">
    <source>
        <dbReference type="ARBA" id="ARBA00008366"/>
    </source>
</evidence>
<feature type="domain" description="Nitroreductase" evidence="5">
    <location>
        <begin position="8"/>
        <end position="161"/>
    </location>
</feature>
<organism evidence="6 7">
    <name type="scientific">Pyrobaculum ferrireducens</name>
    <dbReference type="NCBI Taxonomy" id="1104324"/>
    <lineage>
        <taxon>Archaea</taxon>
        <taxon>Thermoproteota</taxon>
        <taxon>Thermoprotei</taxon>
        <taxon>Thermoproteales</taxon>
        <taxon>Thermoproteaceae</taxon>
        <taxon>Pyrobaculum</taxon>
    </lineage>
</organism>
<dbReference type="Pfam" id="PF00881">
    <property type="entry name" value="Nitroreductase"/>
    <property type="match status" value="1"/>
</dbReference>